<reference evidence="2 3" key="1">
    <citation type="submission" date="2024-11" db="EMBL/GenBank/DDBJ databases">
        <title>Chromosome-level genome assembly of Eucalyptus globulus Labill. provides insights into its genome evolution.</title>
        <authorList>
            <person name="Li X."/>
        </authorList>
    </citation>
    <scope>NUCLEOTIDE SEQUENCE [LARGE SCALE GENOMIC DNA]</scope>
    <source>
        <strain evidence="2">CL2024</strain>
        <tissue evidence="2">Fresh tender leaves</tissue>
    </source>
</reference>
<dbReference type="PROSITE" id="PS52045">
    <property type="entry name" value="NEPROSIN_PEP_CD"/>
    <property type="match status" value="1"/>
</dbReference>
<protein>
    <recommendedName>
        <fullName evidence="1">Neprosin PEP catalytic domain-containing protein</fullName>
    </recommendedName>
</protein>
<dbReference type="Pfam" id="PF03080">
    <property type="entry name" value="Neprosin"/>
    <property type="match status" value="1"/>
</dbReference>
<organism evidence="2 3">
    <name type="scientific">Eucalyptus globulus</name>
    <name type="common">Tasmanian blue gum</name>
    <dbReference type="NCBI Taxonomy" id="34317"/>
    <lineage>
        <taxon>Eukaryota</taxon>
        <taxon>Viridiplantae</taxon>
        <taxon>Streptophyta</taxon>
        <taxon>Embryophyta</taxon>
        <taxon>Tracheophyta</taxon>
        <taxon>Spermatophyta</taxon>
        <taxon>Magnoliopsida</taxon>
        <taxon>eudicotyledons</taxon>
        <taxon>Gunneridae</taxon>
        <taxon>Pentapetalae</taxon>
        <taxon>rosids</taxon>
        <taxon>malvids</taxon>
        <taxon>Myrtales</taxon>
        <taxon>Myrtaceae</taxon>
        <taxon>Myrtoideae</taxon>
        <taxon>Eucalypteae</taxon>
        <taxon>Eucalyptus</taxon>
    </lineage>
</organism>
<gene>
    <name evidence="2" type="ORF">ACJRO7_007265</name>
</gene>
<name>A0ABD3INW0_EUCGL</name>
<evidence type="ECO:0000259" key="1">
    <source>
        <dbReference type="PROSITE" id="PS52045"/>
    </source>
</evidence>
<feature type="domain" description="Neprosin PEP catalytic" evidence="1">
    <location>
        <begin position="1"/>
        <end position="73"/>
    </location>
</feature>
<dbReference type="EMBL" id="JBJKBG010000011">
    <property type="protein sequence ID" value="KAL3715504.1"/>
    <property type="molecule type" value="Genomic_DNA"/>
</dbReference>
<proteinExistence type="predicted"/>
<dbReference type="AlphaFoldDB" id="A0ABD3INW0"/>
<sequence>MGSGHKPDGDFRHATYFRTLKWVSATGDALPPSRKISEWVDKSNVYGFKNHHVVIRQRKGYTISFGGPGGYCGG</sequence>
<keyword evidence="3" id="KW-1185">Reference proteome</keyword>
<comment type="caution">
    <text evidence="2">The sequence shown here is derived from an EMBL/GenBank/DDBJ whole genome shotgun (WGS) entry which is preliminary data.</text>
</comment>
<dbReference type="Proteomes" id="UP001634007">
    <property type="component" value="Unassembled WGS sequence"/>
</dbReference>
<evidence type="ECO:0000313" key="2">
    <source>
        <dbReference type="EMBL" id="KAL3715504.1"/>
    </source>
</evidence>
<accession>A0ABD3INW0</accession>
<evidence type="ECO:0000313" key="3">
    <source>
        <dbReference type="Proteomes" id="UP001634007"/>
    </source>
</evidence>
<dbReference type="InterPro" id="IPR004314">
    <property type="entry name" value="Neprosin"/>
</dbReference>